<evidence type="ECO:0000313" key="1">
    <source>
        <dbReference type="EMBL" id="DAE29533.1"/>
    </source>
</evidence>
<dbReference type="EMBL" id="BK059095">
    <property type="protein sequence ID" value="DAE29533.1"/>
    <property type="molecule type" value="Genomic_DNA"/>
</dbReference>
<reference evidence="1" key="1">
    <citation type="journal article" date="2021" name="Proc. Natl. Acad. Sci. U.S.A.">
        <title>A Catalog of Tens of Thousands of Viruses from Human Metagenomes Reveals Hidden Associations with Chronic Diseases.</title>
        <authorList>
            <person name="Tisza M.J."/>
            <person name="Buck C.B."/>
        </authorList>
    </citation>
    <scope>NUCLEOTIDE SEQUENCE</scope>
    <source>
        <strain evidence="1">CtkyY8</strain>
    </source>
</reference>
<protein>
    <submittedName>
        <fullName evidence="1">Uncharacterized protein</fullName>
    </submittedName>
</protein>
<organism evidence="1">
    <name type="scientific">virus sp. ctkyY8</name>
    <dbReference type="NCBI Taxonomy" id="2827995"/>
    <lineage>
        <taxon>Viruses</taxon>
    </lineage>
</organism>
<sequence length="39" mass="4716">MESLTLKNNIWKRLQNSKRNTIKDKKKLQNSNPIMIKME</sequence>
<accession>A0A8S5REP1</accession>
<proteinExistence type="predicted"/>
<name>A0A8S5REP1_9VIRU</name>